<evidence type="ECO:0000259" key="5">
    <source>
        <dbReference type="Pfam" id="PF25019"/>
    </source>
</evidence>
<keyword evidence="7" id="KW-1185">Reference proteome</keyword>
<name>A0AAV1D4F9_OLDCO</name>
<dbReference type="Proteomes" id="UP001161247">
    <property type="component" value="Chromosome 4"/>
</dbReference>
<dbReference type="InterPro" id="IPR032675">
    <property type="entry name" value="LRR_dom_sf"/>
</dbReference>
<dbReference type="EMBL" id="OX459121">
    <property type="protein sequence ID" value="CAI9102015.1"/>
    <property type="molecule type" value="Genomic_DNA"/>
</dbReference>
<keyword evidence="1" id="KW-0677">Repeat</keyword>
<sequence>MVDAAIGITTEAVLKRVVSLAAEEISSAWGVKKDLEKFSAKLEMIQAWLSDAQSKQVTSEAVILWLKKLRSISLDAQILLDEFGYEFLRQKIERNKVRIWFSPSNPVSFRFKLAHKIKDVLASIEELYMQANKIGLQAAQLPNSLPNEKLIKMHDLVHDVALQVSENYFCHVKEWEVRSNEIEAMHVSLDSTEKGMLKGLQGFLPSKLQTLHLTCLDLPKDLFEKFQCLKILMVQNYNLSELPYSTGKMKHLRFLDISGTRIKTLPKSFTRLYYLQTLRVNDLKEVPKGFENLINLRHIHMERTSGILFPGLRQLRNLQTLPFFKVGRCEGFQIEEIEHLDNLGGALNLFGLQNVGSYESSIKSNIFKKSDIRSLELHWDRRGEEDNEEDSDVMEGLKRHSYLKSLSIYSYWSPKFPSWMGGESNLLHSLVKLKLENVDKCDTLPPLGCLPCLEDLCICSLDNVKCIGIESMAALRNLQLNQMASVMEWLDPIEILPASHGSLVSSPVQVKAFPCLKLMSIGNLPNLSVFPNFSNLSSLESLDVWNGQNLTIPCEDWNNMDLGSHVQHYFPFLHRLSLNHCDKLTAAFSSLNTCLAPLRSLFLLGRPDSWLKAPQHLINLDYLALGAPMETEDLELVYYPWPYPMGGFPFLTFLGLFGYHMPKVIFLPSQIRYLTSLVELEIWCFHGLEDLPEWLGDLDSLQSLVLGGCRKLKQLPSAEAFQRLTNLKDSIYTRLSSLKRELY</sequence>
<dbReference type="PANTHER" id="PTHR47186">
    <property type="entry name" value="LEUCINE-RICH REPEAT-CONTAINING PROTEIN 57"/>
    <property type="match status" value="1"/>
</dbReference>
<dbReference type="Pfam" id="PF25019">
    <property type="entry name" value="LRR_R13L1-DRL21"/>
    <property type="match status" value="1"/>
</dbReference>
<evidence type="ECO:0000256" key="2">
    <source>
        <dbReference type="ARBA" id="ARBA00022741"/>
    </source>
</evidence>
<dbReference type="Gene3D" id="3.80.10.10">
    <property type="entry name" value="Ribonuclease Inhibitor"/>
    <property type="match status" value="2"/>
</dbReference>
<evidence type="ECO:0000259" key="4">
    <source>
        <dbReference type="Pfam" id="PF18052"/>
    </source>
</evidence>
<evidence type="ECO:0000313" key="6">
    <source>
        <dbReference type="EMBL" id="CAI9102015.1"/>
    </source>
</evidence>
<feature type="domain" description="Disease resistance N-terminal" evidence="4">
    <location>
        <begin position="12"/>
        <end position="97"/>
    </location>
</feature>
<evidence type="ECO:0000256" key="3">
    <source>
        <dbReference type="ARBA" id="ARBA00022821"/>
    </source>
</evidence>
<organism evidence="6 7">
    <name type="scientific">Oldenlandia corymbosa var. corymbosa</name>
    <dbReference type="NCBI Taxonomy" id="529605"/>
    <lineage>
        <taxon>Eukaryota</taxon>
        <taxon>Viridiplantae</taxon>
        <taxon>Streptophyta</taxon>
        <taxon>Embryophyta</taxon>
        <taxon>Tracheophyta</taxon>
        <taxon>Spermatophyta</taxon>
        <taxon>Magnoliopsida</taxon>
        <taxon>eudicotyledons</taxon>
        <taxon>Gunneridae</taxon>
        <taxon>Pentapetalae</taxon>
        <taxon>asterids</taxon>
        <taxon>lamiids</taxon>
        <taxon>Gentianales</taxon>
        <taxon>Rubiaceae</taxon>
        <taxon>Rubioideae</taxon>
        <taxon>Spermacoceae</taxon>
        <taxon>Hedyotis-Oldenlandia complex</taxon>
        <taxon>Oldenlandia</taxon>
    </lineage>
</organism>
<feature type="domain" description="R13L1/DRL21-like LRR repeat region" evidence="5">
    <location>
        <begin position="334"/>
        <end position="459"/>
    </location>
</feature>
<dbReference type="SUPFAM" id="SSF52058">
    <property type="entry name" value="L domain-like"/>
    <property type="match status" value="1"/>
</dbReference>
<dbReference type="AlphaFoldDB" id="A0AAV1D4F9"/>
<dbReference type="Pfam" id="PF18052">
    <property type="entry name" value="Rx_N"/>
    <property type="match status" value="1"/>
</dbReference>
<protein>
    <submittedName>
        <fullName evidence="6">OLC1v1000200C1</fullName>
    </submittedName>
</protein>
<accession>A0AAV1D4F9</accession>
<reference evidence="6" key="1">
    <citation type="submission" date="2023-03" db="EMBL/GenBank/DDBJ databases">
        <authorList>
            <person name="Julca I."/>
        </authorList>
    </citation>
    <scope>NUCLEOTIDE SEQUENCE</scope>
</reference>
<proteinExistence type="predicted"/>
<keyword evidence="3" id="KW-0611">Plant defense</keyword>
<keyword evidence="2" id="KW-0547">Nucleotide-binding</keyword>
<evidence type="ECO:0000256" key="1">
    <source>
        <dbReference type="ARBA" id="ARBA00022737"/>
    </source>
</evidence>
<dbReference type="GO" id="GO:0006952">
    <property type="term" value="P:defense response"/>
    <property type="evidence" value="ECO:0007669"/>
    <property type="project" value="UniProtKB-KW"/>
</dbReference>
<dbReference type="GO" id="GO:0000166">
    <property type="term" value="F:nucleotide binding"/>
    <property type="evidence" value="ECO:0007669"/>
    <property type="project" value="UniProtKB-KW"/>
</dbReference>
<evidence type="ECO:0000313" key="7">
    <source>
        <dbReference type="Proteomes" id="UP001161247"/>
    </source>
</evidence>
<dbReference type="InterPro" id="IPR056789">
    <property type="entry name" value="LRR_R13L1-DRL21"/>
</dbReference>
<dbReference type="Gene3D" id="1.20.5.4130">
    <property type="match status" value="1"/>
</dbReference>
<gene>
    <name evidence="6" type="ORF">OLC1_LOCUS11459</name>
</gene>
<dbReference type="PANTHER" id="PTHR47186:SF3">
    <property type="entry name" value="OS09G0267800 PROTEIN"/>
    <property type="match status" value="1"/>
</dbReference>
<dbReference type="InterPro" id="IPR041118">
    <property type="entry name" value="Rx_N"/>
</dbReference>